<sequence>MIGQAAPFGAFANRPEPLAAVERAPTAEATACDVTVVRTREGLDELAPGWQALESEARGAIFFQSLAWCRAVFDFEAARGNTRFEPVIATLAEGGRLKAVLPLERIKTMARRVLVPLGHSFAQYSDLIVAADVDPAAAVMALMAAAVAAVPADGANFLKVRSGSVLAAGMPPDNIVTGTAQGAPYVALADFPDFPAYFQTIKSKTRKNMRNARNRLEREGPVVHRMAETEEDILSVIERTHAGRADRLKDQGLTSRAFADTGFLDFCRRLPGAGDIDLLAMSLTHNGQPIAEQWGFVHNKRYYAFVASRDFSNSEESPGKLHLGEVIRACADRGLEGADLMVPVMPYKLTWATEVVEVTDHALALTWRGRLVTRLWDQLLRPILKHALLTSPPWLRPAFMRVLGRA</sequence>
<organism evidence="2 3">
    <name type="scientific">Devosia nitrariae</name>
    <dbReference type="NCBI Taxonomy" id="2071872"/>
    <lineage>
        <taxon>Bacteria</taxon>
        <taxon>Pseudomonadati</taxon>
        <taxon>Pseudomonadota</taxon>
        <taxon>Alphaproteobacteria</taxon>
        <taxon>Hyphomicrobiales</taxon>
        <taxon>Devosiaceae</taxon>
        <taxon>Devosia</taxon>
    </lineage>
</organism>
<evidence type="ECO:0000259" key="1">
    <source>
        <dbReference type="Pfam" id="PF13480"/>
    </source>
</evidence>
<dbReference type="InterPro" id="IPR016181">
    <property type="entry name" value="Acyl_CoA_acyltransferase"/>
</dbReference>
<proteinExistence type="predicted"/>
<dbReference type="Pfam" id="PF13480">
    <property type="entry name" value="Acetyltransf_6"/>
    <property type="match status" value="1"/>
</dbReference>
<evidence type="ECO:0000313" key="2">
    <source>
        <dbReference type="EMBL" id="GLQ54413.1"/>
    </source>
</evidence>
<dbReference type="SUPFAM" id="SSF55729">
    <property type="entry name" value="Acyl-CoA N-acyltransferases (Nat)"/>
    <property type="match status" value="1"/>
</dbReference>
<comment type="caution">
    <text evidence="2">The sequence shown here is derived from an EMBL/GenBank/DDBJ whole genome shotgun (WGS) entry which is preliminary data.</text>
</comment>
<protein>
    <recommendedName>
        <fullName evidence="1">BioF2-like acetyltransferase domain-containing protein</fullName>
    </recommendedName>
</protein>
<feature type="domain" description="BioF2-like acetyltransferase" evidence="1">
    <location>
        <begin position="203"/>
        <end position="348"/>
    </location>
</feature>
<dbReference type="EMBL" id="BSNS01000007">
    <property type="protein sequence ID" value="GLQ54413.1"/>
    <property type="molecule type" value="Genomic_DNA"/>
</dbReference>
<dbReference type="InterPro" id="IPR038740">
    <property type="entry name" value="BioF2-like_GNAT_dom"/>
</dbReference>
<accession>A0ABQ5W3U8</accession>
<name>A0ABQ5W3U8_9HYPH</name>
<dbReference type="Gene3D" id="3.40.630.30">
    <property type="match status" value="1"/>
</dbReference>
<dbReference type="RefSeq" id="WP_284339849.1">
    <property type="nucleotide sequence ID" value="NZ_BSNS01000007.1"/>
</dbReference>
<gene>
    <name evidence="2" type="ORF">GCM10010862_16720</name>
</gene>
<evidence type="ECO:0000313" key="3">
    <source>
        <dbReference type="Proteomes" id="UP001156691"/>
    </source>
</evidence>
<keyword evidence="3" id="KW-1185">Reference proteome</keyword>
<reference evidence="3" key="1">
    <citation type="journal article" date="2019" name="Int. J. Syst. Evol. Microbiol.">
        <title>The Global Catalogue of Microorganisms (GCM) 10K type strain sequencing project: providing services to taxonomists for standard genome sequencing and annotation.</title>
        <authorList>
            <consortium name="The Broad Institute Genomics Platform"/>
            <consortium name="The Broad Institute Genome Sequencing Center for Infectious Disease"/>
            <person name="Wu L."/>
            <person name="Ma J."/>
        </authorList>
    </citation>
    <scope>NUCLEOTIDE SEQUENCE [LARGE SCALE GENOMIC DNA]</scope>
    <source>
        <strain evidence="3">NBRC 112416</strain>
    </source>
</reference>
<dbReference type="Proteomes" id="UP001156691">
    <property type="component" value="Unassembled WGS sequence"/>
</dbReference>